<dbReference type="Proteomes" id="UP000831290">
    <property type="component" value="Chromosome"/>
</dbReference>
<organism evidence="1 2">
    <name type="scientific">Abyssalbus ytuae</name>
    <dbReference type="NCBI Taxonomy" id="2926907"/>
    <lineage>
        <taxon>Bacteria</taxon>
        <taxon>Pseudomonadati</taxon>
        <taxon>Bacteroidota</taxon>
        <taxon>Flavobacteriia</taxon>
        <taxon>Flavobacteriales</taxon>
        <taxon>Flavobacteriaceae</taxon>
        <taxon>Abyssalbus</taxon>
    </lineage>
</organism>
<evidence type="ECO:0000313" key="1">
    <source>
        <dbReference type="EMBL" id="UOB17844.1"/>
    </source>
</evidence>
<keyword evidence="2" id="KW-1185">Reference proteome</keyword>
<name>A0A9E7D3H1_9FLAO</name>
<dbReference type="KEGG" id="fbm:MQE35_00765"/>
<evidence type="ECO:0000313" key="2">
    <source>
        <dbReference type="Proteomes" id="UP000831290"/>
    </source>
</evidence>
<accession>A0A9E7D3H1</accession>
<proteinExistence type="predicted"/>
<dbReference type="NCBIfam" id="TIGR03949">
    <property type="entry name" value="bact_IIb_cerein"/>
    <property type="match status" value="1"/>
</dbReference>
<dbReference type="EMBL" id="CP094358">
    <property type="protein sequence ID" value="UOB17844.1"/>
    <property type="molecule type" value="Genomic_DNA"/>
</dbReference>
<protein>
    <submittedName>
        <fullName evidence="1">Class IIb bacteriocin, lactobin A/cerein 7B family</fullName>
    </submittedName>
</protein>
<dbReference type="InterPro" id="IPR023991">
    <property type="entry name" value="Bacteriocin_IIb_lactobn/cerein"/>
</dbReference>
<gene>
    <name evidence="1" type="ORF">MQE35_00765</name>
</gene>
<dbReference type="AlphaFoldDB" id="A0A9E7D3H1"/>
<dbReference type="RefSeq" id="WP_255843614.1">
    <property type="nucleotide sequence ID" value="NZ_CP094358.1"/>
</dbReference>
<sequence length="54" mass="6240">MKSIENYGVQELSSKEIRNINGGIWPLIRAAVALALWHWDNWDDIKAGFERAQQ</sequence>
<reference evidence="1" key="1">
    <citation type="submission" date="2022-03" db="EMBL/GenBank/DDBJ databases">
        <title>Description of Abyssus ytuae gen. nov., sp. nov., a novel member of the family Flavobacteriaceae isolated from the sediment of Mariana Trench.</title>
        <authorList>
            <person name="Zhang J."/>
            <person name="Xu X."/>
        </authorList>
    </citation>
    <scope>NUCLEOTIDE SEQUENCE</scope>
    <source>
        <strain evidence="1">MT3330</strain>
    </source>
</reference>